<feature type="chain" id="PRO_5030842968" evidence="1">
    <location>
        <begin position="18"/>
        <end position="66"/>
    </location>
</feature>
<protein>
    <submittedName>
        <fullName evidence="2">Uncharacterized protein</fullName>
    </submittedName>
</protein>
<accession>A0A7W6BPK1</accession>
<dbReference type="EMBL" id="JACIDT010000003">
    <property type="protein sequence ID" value="MBB3925509.1"/>
    <property type="molecule type" value="Genomic_DNA"/>
</dbReference>
<dbReference type="Proteomes" id="UP000571950">
    <property type="component" value="Unassembled WGS sequence"/>
</dbReference>
<sequence length="66" mass="6709">MAMFRMMTAGLLALALAACGASDEDRDVGGVTAGEARALNEAAAMLDAQADNARAALDIEADAPQR</sequence>
<feature type="signal peptide" evidence="1">
    <location>
        <begin position="1"/>
        <end position="17"/>
    </location>
</feature>
<keyword evidence="3" id="KW-1185">Reference proteome</keyword>
<dbReference type="AlphaFoldDB" id="A0A7W6BPK1"/>
<reference evidence="2 3" key="1">
    <citation type="submission" date="2020-08" db="EMBL/GenBank/DDBJ databases">
        <title>Genomic Encyclopedia of Type Strains, Phase IV (KMG-IV): sequencing the most valuable type-strain genomes for metagenomic binning, comparative biology and taxonomic classification.</title>
        <authorList>
            <person name="Goeker M."/>
        </authorList>
    </citation>
    <scope>NUCLEOTIDE SEQUENCE [LARGE SCALE GENOMIC DNA]</scope>
    <source>
        <strain evidence="2 3">DSM 26189</strain>
    </source>
</reference>
<evidence type="ECO:0000313" key="2">
    <source>
        <dbReference type="EMBL" id="MBB3925509.1"/>
    </source>
</evidence>
<organism evidence="2 3">
    <name type="scientific">Sphingobium jiangsuense</name>
    <dbReference type="NCBI Taxonomy" id="870476"/>
    <lineage>
        <taxon>Bacteria</taxon>
        <taxon>Pseudomonadati</taxon>
        <taxon>Pseudomonadota</taxon>
        <taxon>Alphaproteobacteria</taxon>
        <taxon>Sphingomonadales</taxon>
        <taxon>Sphingomonadaceae</taxon>
        <taxon>Sphingobium</taxon>
    </lineage>
</organism>
<evidence type="ECO:0000256" key="1">
    <source>
        <dbReference type="SAM" id="SignalP"/>
    </source>
</evidence>
<dbReference type="RefSeq" id="WP_343054453.1">
    <property type="nucleotide sequence ID" value="NZ_BSPS01000018.1"/>
</dbReference>
<name>A0A7W6BPK1_9SPHN</name>
<keyword evidence="1" id="KW-0732">Signal</keyword>
<gene>
    <name evidence="2" type="ORF">GGR43_001222</name>
</gene>
<comment type="caution">
    <text evidence="2">The sequence shown here is derived from an EMBL/GenBank/DDBJ whole genome shotgun (WGS) entry which is preliminary data.</text>
</comment>
<evidence type="ECO:0000313" key="3">
    <source>
        <dbReference type="Proteomes" id="UP000571950"/>
    </source>
</evidence>
<dbReference type="PROSITE" id="PS51257">
    <property type="entry name" value="PROKAR_LIPOPROTEIN"/>
    <property type="match status" value="1"/>
</dbReference>
<proteinExistence type="predicted"/>